<protein>
    <submittedName>
        <fullName evidence="2">Uncharacterized protein</fullName>
    </submittedName>
</protein>
<organism evidence="2 3">
    <name type="scientific">Liparis tanakae</name>
    <name type="common">Tanaka's snailfish</name>
    <dbReference type="NCBI Taxonomy" id="230148"/>
    <lineage>
        <taxon>Eukaryota</taxon>
        <taxon>Metazoa</taxon>
        <taxon>Chordata</taxon>
        <taxon>Craniata</taxon>
        <taxon>Vertebrata</taxon>
        <taxon>Euteleostomi</taxon>
        <taxon>Actinopterygii</taxon>
        <taxon>Neopterygii</taxon>
        <taxon>Teleostei</taxon>
        <taxon>Neoteleostei</taxon>
        <taxon>Acanthomorphata</taxon>
        <taxon>Eupercaria</taxon>
        <taxon>Perciformes</taxon>
        <taxon>Cottioidei</taxon>
        <taxon>Cottales</taxon>
        <taxon>Liparidae</taxon>
        <taxon>Liparis</taxon>
    </lineage>
</organism>
<name>A0A4Z2HSK9_9TELE</name>
<evidence type="ECO:0000313" key="3">
    <source>
        <dbReference type="Proteomes" id="UP000314294"/>
    </source>
</evidence>
<gene>
    <name evidence="2" type="ORF">EYF80_020967</name>
</gene>
<keyword evidence="3" id="KW-1185">Reference proteome</keyword>
<reference evidence="2 3" key="1">
    <citation type="submission" date="2019-03" db="EMBL/GenBank/DDBJ databases">
        <title>First draft genome of Liparis tanakae, snailfish: a comprehensive survey of snailfish specific genes.</title>
        <authorList>
            <person name="Kim W."/>
            <person name="Song I."/>
            <person name="Jeong J.-H."/>
            <person name="Kim D."/>
            <person name="Kim S."/>
            <person name="Ryu S."/>
            <person name="Song J.Y."/>
            <person name="Lee S.K."/>
        </authorList>
    </citation>
    <scope>NUCLEOTIDE SEQUENCE [LARGE SCALE GENOMIC DNA]</scope>
    <source>
        <tissue evidence="2">Muscle</tissue>
    </source>
</reference>
<dbReference type="EMBL" id="SRLO01000184">
    <property type="protein sequence ID" value="TNN68779.1"/>
    <property type="molecule type" value="Genomic_DNA"/>
</dbReference>
<dbReference type="AlphaFoldDB" id="A0A4Z2HSK9"/>
<evidence type="ECO:0000256" key="1">
    <source>
        <dbReference type="SAM" id="MobiDB-lite"/>
    </source>
</evidence>
<comment type="caution">
    <text evidence="2">The sequence shown here is derived from an EMBL/GenBank/DDBJ whole genome shotgun (WGS) entry which is preliminary data.</text>
</comment>
<proteinExistence type="predicted"/>
<feature type="region of interest" description="Disordered" evidence="1">
    <location>
        <begin position="36"/>
        <end position="59"/>
    </location>
</feature>
<dbReference type="Proteomes" id="UP000314294">
    <property type="component" value="Unassembled WGS sequence"/>
</dbReference>
<evidence type="ECO:0000313" key="2">
    <source>
        <dbReference type="EMBL" id="TNN68779.1"/>
    </source>
</evidence>
<sequence>MKVEMQITRRRRPDEVIGHLARRTGRNLARLLMRDIADRDRPTGTPPAPQRNPVDLKTDSSSRVDLFVSRMVTMETDTVKSSMLNMRSFVYFSCHAD</sequence>
<accession>A0A4Z2HSK9</accession>